<reference evidence="1" key="1">
    <citation type="journal article" date="2015" name="Nature">
        <title>Complex archaea that bridge the gap between prokaryotes and eukaryotes.</title>
        <authorList>
            <person name="Spang A."/>
            <person name="Saw J.H."/>
            <person name="Jorgensen S.L."/>
            <person name="Zaremba-Niedzwiedzka K."/>
            <person name="Martijn J."/>
            <person name="Lind A.E."/>
            <person name="van Eijk R."/>
            <person name="Schleper C."/>
            <person name="Guy L."/>
            <person name="Ettema T.J."/>
        </authorList>
    </citation>
    <scope>NUCLEOTIDE SEQUENCE</scope>
</reference>
<organism evidence="1">
    <name type="scientific">marine sediment metagenome</name>
    <dbReference type="NCBI Taxonomy" id="412755"/>
    <lineage>
        <taxon>unclassified sequences</taxon>
        <taxon>metagenomes</taxon>
        <taxon>ecological metagenomes</taxon>
    </lineage>
</organism>
<accession>A0A0F9F210</accession>
<dbReference type="AlphaFoldDB" id="A0A0F9F210"/>
<name>A0A0F9F210_9ZZZZ</name>
<protein>
    <submittedName>
        <fullName evidence="1">Uncharacterized protein</fullName>
    </submittedName>
</protein>
<comment type="caution">
    <text evidence="1">The sequence shown here is derived from an EMBL/GenBank/DDBJ whole genome shotgun (WGS) entry which is preliminary data.</text>
</comment>
<sequence>MKTITCTLYSYWASALINGDTSGLEKGEEREIELLYSEYLEGYEGIDCVSVEEESHFGIPEYPCNALAGDIAEYIFILR</sequence>
<dbReference type="EMBL" id="LAZR01022871">
    <property type="protein sequence ID" value="KKL80374.1"/>
    <property type="molecule type" value="Genomic_DNA"/>
</dbReference>
<evidence type="ECO:0000313" key="1">
    <source>
        <dbReference type="EMBL" id="KKL80374.1"/>
    </source>
</evidence>
<proteinExistence type="predicted"/>
<gene>
    <name evidence="1" type="ORF">LCGC14_2005420</name>
</gene>